<keyword evidence="2" id="KW-0560">Oxidoreductase</keyword>
<evidence type="ECO:0000259" key="1">
    <source>
        <dbReference type="Pfam" id="PF03992"/>
    </source>
</evidence>
<dbReference type="GO" id="GO:0004497">
    <property type="term" value="F:monooxygenase activity"/>
    <property type="evidence" value="ECO:0007669"/>
    <property type="project" value="UniProtKB-KW"/>
</dbReference>
<dbReference type="RefSeq" id="WP_051589179.1">
    <property type="nucleotide sequence ID" value="NZ_CP007514.1"/>
</dbReference>
<name>A0A023X0D1_RUBRA</name>
<dbReference type="EMBL" id="CP007514">
    <property type="protein sequence ID" value="AHY45499.1"/>
    <property type="molecule type" value="Genomic_DNA"/>
</dbReference>
<feature type="domain" description="ABM" evidence="1">
    <location>
        <begin position="2"/>
        <end position="74"/>
    </location>
</feature>
<dbReference type="SUPFAM" id="SSF54909">
    <property type="entry name" value="Dimeric alpha+beta barrel"/>
    <property type="match status" value="1"/>
</dbReference>
<dbReference type="InterPro" id="IPR011008">
    <property type="entry name" value="Dimeric_a/b-barrel"/>
</dbReference>
<dbReference type="STRING" id="42256.RradSPS_0216"/>
<gene>
    <name evidence="2" type="ORF">RradSPS_0216</name>
    <name evidence="3" type="ORF">SIL72_02595</name>
</gene>
<dbReference type="AlphaFoldDB" id="A0A023X0D1"/>
<dbReference type="Gene3D" id="3.30.70.100">
    <property type="match status" value="1"/>
</dbReference>
<sequence>MVHVLVQVTVEDFDVFYSGFKSRGFPLRRRHGSRGAQVFRHADDPSKVSILFEWRSREGMERFLEDPEVRESMKKGGAVGPPTVTFLDSAGTLDA</sequence>
<proteinExistence type="predicted"/>
<evidence type="ECO:0000313" key="3">
    <source>
        <dbReference type="EMBL" id="MDX5892910.1"/>
    </source>
</evidence>
<dbReference type="KEGG" id="rrd:RradSPS_0216"/>
<dbReference type="InterPro" id="IPR007138">
    <property type="entry name" value="ABM_dom"/>
</dbReference>
<evidence type="ECO:0000313" key="4">
    <source>
        <dbReference type="Proteomes" id="UP000025229"/>
    </source>
</evidence>
<protein>
    <submittedName>
        <fullName evidence="2">Antibiotic biosynthesis monooxygenase</fullName>
    </submittedName>
</protein>
<dbReference type="EMBL" id="JAWXXX010000001">
    <property type="protein sequence ID" value="MDX5892910.1"/>
    <property type="molecule type" value="Genomic_DNA"/>
</dbReference>
<organism evidence="2 4">
    <name type="scientific">Rubrobacter radiotolerans</name>
    <name type="common">Arthrobacter radiotolerans</name>
    <dbReference type="NCBI Taxonomy" id="42256"/>
    <lineage>
        <taxon>Bacteria</taxon>
        <taxon>Bacillati</taxon>
        <taxon>Actinomycetota</taxon>
        <taxon>Rubrobacteria</taxon>
        <taxon>Rubrobacterales</taxon>
        <taxon>Rubrobacteraceae</taxon>
        <taxon>Rubrobacter</taxon>
    </lineage>
</organism>
<dbReference type="Proteomes" id="UP001281130">
    <property type="component" value="Unassembled WGS sequence"/>
</dbReference>
<accession>A0A023X0D1</accession>
<reference evidence="2 4" key="1">
    <citation type="submission" date="2014-03" db="EMBL/GenBank/DDBJ databases">
        <title>Complete genome sequence of the Radio-Resistant Rubrobacter radiotolerans RSPS-4.</title>
        <authorList>
            <person name="Egas C.C."/>
            <person name="Barroso C.C."/>
            <person name="Froufe H.J.C."/>
            <person name="Pacheco J.J."/>
            <person name="Albuquerque L.L."/>
            <person name="da Costa M.M.S."/>
        </authorList>
    </citation>
    <scope>NUCLEOTIDE SEQUENCE [LARGE SCALE GENOMIC DNA]</scope>
    <source>
        <strain evidence="2 4">RSPS-4</strain>
    </source>
</reference>
<dbReference type="eggNOG" id="COG2329">
    <property type="taxonomic scope" value="Bacteria"/>
</dbReference>
<keyword evidence="2" id="KW-0503">Monooxygenase</keyword>
<reference evidence="3" key="2">
    <citation type="submission" date="2023-11" db="EMBL/GenBank/DDBJ databases">
        <title>MicrobeMod: A computational toolkit for identifying prokaryotic methylation and restriction-modification with nanopore sequencing.</title>
        <authorList>
            <person name="Crits-Christoph A."/>
            <person name="Kang S.C."/>
            <person name="Lee H."/>
            <person name="Ostrov N."/>
        </authorList>
    </citation>
    <scope>NUCLEOTIDE SEQUENCE</scope>
    <source>
        <strain evidence="3">ATCC 51242</strain>
    </source>
</reference>
<evidence type="ECO:0000313" key="2">
    <source>
        <dbReference type="EMBL" id="AHY45499.1"/>
    </source>
</evidence>
<dbReference type="Proteomes" id="UP000025229">
    <property type="component" value="Chromosome"/>
</dbReference>
<keyword evidence="4" id="KW-1185">Reference proteome</keyword>
<dbReference type="Pfam" id="PF03992">
    <property type="entry name" value="ABM"/>
    <property type="match status" value="1"/>
</dbReference>
<dbReference type="OrthoDB" id="165368at2"/>
<dbReference type="HOGENOM" id="CLU_168032_1_0_11"/>